<reference evidence="2 3" key="1">
    <citation type="journal article" date="2019" name="Commun. Biol.">
        <title>The bagworm genome reveals a unique fibroin gene that provides high tensile strength.</title>
        <authorList>
            <person name="Kono N."/>
            <person name="Nakamura H."/>
            <person name="Ohtoshi R."/>
            <person name="Tomita M."/>
            <person name="Numata K."/>
            <person name="Arakawa K."/>
        </authorList>
    </citation>
    <scope>NUCLEOTIDE SEQUENCE [LARGE SCALE GENOMIC DNA]</scope>
</reference>
<sequence length="104" mass="11666">MRRHADPRTARATQAPVGRQRRSPTISDVCTKRLSKQADDTAQWTPTTNGARHTEASGRQIIKQAPPQGIHTKSQHLARETVLSHLWAEPTLIQFTKKSGKQIH</sequence>
<dbReference type="AlphaFoldDB" id="A0A4C1SRL5"/>
<evidence type="ECO:0000256" key="1">
    <source>
        <dbReference type="SAM" id="MobiDB-lite"/>
    </source>
</evidence>
<keyword evidence="3" id="KW-1185">Reference proteome</keyword>
<dbReference type="Proteomes" id="UP000299102">
    <property type="component" value="Unassembled WGS sequence"/>
</dbReference>
<name>A0A4C1SRL5_EUMVA</name>
<gene>
    <name evidence="2" type="ORF">EVAR_2431_1</name>
</gene>
<dbReference type="EMBL" id="BGZK01000011">
    <property type="protein sequence ID" value="GBP03691.1"/>
    <property type="molecule type" value="Genomic_DNA"/>
</dbReference>
<comment type="caution">
    <text evidence="2">The sequence shown here is derived from an EMBL/GenBank/DDBJ whole genome shotgun (WGS) entry which is preliminary data.</text>
</comment>
<evidence type="ECO:0000313" key="3">
    <source>
        <dbReference type="Proteomes" id="UP000299102"/>
    </source>
</evidence>
<feature type="region of interest" description="Disordered" evidence="1">
    <location>
        <begin position="1"/>
        <end position="26"/>
    </location>
</feature>
<organism evidence="2 3">
    <name type="scientific">Eumeta variegata</name>
    <name type="common">Bagworm moth</name>
    <name type="synonym">Eumeta japonica</name>
    <dbReference type="NCBI Taxonomy" id="151549"/>
    <lineage>
        <taxon>Eukaryota</taxon>
        <taxon>Metazoa</taxon>
        <taxon>Ecdysozoa</taxon>
        <taxon>Arthropoda</taxon>
        <taxon>Hexapoda</taxon>
        <taxon>Insecta</taxon>
        <taxon>Pterygota</taxon>
        <taxon>Neoptera</taxon>
        <taxon>Endopterygota</taxon>
        <taxon>Lepidoptera</taxon>
        <taxon>Glossata</taxon>
        <taxon>Ditrysia</taxon>
        <taxon>Tineoidea</taxon>
        <taxon>Psychidae</taxon>
        <taxon>Oiketicinae</taxon>
        <taxon>Eumeta</taxon>
    </lineage>
</organism>
<evidence type="ECO:0000313" key="2">
    <source>
        <dbReference type="EMBL" id="GBP03691.1"/>
    </source>
</evidence>
<protein>
    <submittedName>
        <fullName evidence="2">Uncharacterized protein</fullName>
    </submittedName>
</protein>
<accession>A0A4C1SRL5</accession>
<proteinExistence type="predicted"/>